<feature type="domain" description="ABC transporter" evidence="4">
    <location>
        <begin position="8"/>
        <end position="257"/>
    </location>
</feature>
<evidence type="ECO:0000259" key="4">
    <source>
        <dbReference type="PROSITE" id="PS50893"/>
    </source>
</evidence>
<dbReference type="EMBL" id="DWWB01000041">
    <property type="protein sequence ID" value="HJC66581.1"/>
    <property type="molecule type" value="Genomic_DNA"/>
</dbReference>
<dbReference type="AlphaFoldDB" id="A0A9D2TEX8"/>
<name>A0A9D2TEX8_9FIRM</name>
<keyword evidence="1" id="KW-0813">Transport</keyword>
<dbReference type="InterPro" id="IPR003593">
    <property type="entry name" value="AAA+_ATPase"/>
</dbReference>
<dbReference type="InterPro" id="IPR027417">
    <property type="entry name" value="P-loop_NTPase"/>
</dbReference>
<evidence type="ECO:0000313" key="6">
    <source>
        <dbReference type="Proteomes" id="UP000823863"/>
    </source>
</evidence>
<evidence type="ECO:0000256" key="1">
    <source>
        <dbReference type="ARBA" id="ARBA00022448"/>
    </source>
</evidence>
<dbReference type="PANTHER" id="PTHR42781">
    <property type="entry name" value="SPERMIDINE/PUTRESCINE IMPORT ATP-BINDING PROTEIN POTA"/>
    <property type="match status" value="1"/>
</dbReference>
<dbReference type="Pfam" id="PF00005">
    <property type="entry name" value="ABC_tran"/>
    <property type="match status" value="1"/>
</dbReference>
<reference evidence="5" key="1">
    <citation type="journal article" date="2021" name="PeerJ">
        <title>Extensive microbial diversity within the chicken gut microbiome revealed by metagenomics and culture.</title>
        <authorList>
            <person name="Gilroy R."/>
            <person name="Ravi A."/>
            <person name="Getino M."/>
            <person name="Pursley I."/>
            <person name="Horton D.L."/>
            <person name="Alikhan N.F."/>
            <person name="Baker D."/>
            <person name="Gharbi K."/>
            <person name="Hall N."/>
            <person name="Watson M."/>
            <person name="Adriaenssens E.M."/>
            <person name="Foster-Nyarko E."/>
            <person name="Jarju S."/>
            <person name="Secka A."/>
            <person name="Antonio M."/>
            <person name="Oren A."/>
            <person name="Chaudhuri R.R."/>
            <person name="La Ragione R."/>
            <person name="Hildebrand F."/>
            <person name="Pallen M.J."/>
        </authorList>
    </citation>
    <scope>NUCLEOTIDE SEQUENCE</scope>
    <source>
        <strain evidence="5">CHK198-12963</strain>
    </source>
</reference>
<dbReference type="Proteomes" id="UP000823863">
    <property type="component" value="Unassembled WGS sequence"/>
</dbReference>
<dbReference type="Gene3D" id="3.40.50.300">
    <property type="entry name" value="P-loop containing nucleotide triphosphate hydrolases"/>
    <property type="match status" value="1"/>
</dbReference>
<evidence type="ECO:0000313" key="5">
    <source>
        <dbReference type="EMBL" id="HJC66581.1"/>
    </source>
</evidence>
<keyword evidence="3 5" id="KW-0067">ATP-binding</keyword>
<evidence type="ECO:0000256" key="2">
    <source>
        <dbReference type="ARBA" id="ARBA00022741"/>
    </source>
</evidence>
<dbReference type="GO" id="GO:0005524">
    <property type="term" value="F:ATP binding"/>
    <property type="evidence" value="ECO:0007669"/>
    <property type="project" value="UniProtKB-KW"/>
</dbReference>
<proteinExistence type="predicted"/>
<organism evidence="5 6">
    <name type="scientific">Candidatus Enterocloster excrementigallinarum</name>
    <dbReference type="NCBI Taxonomy" id="2838558"/>
    <lineage>
        <taxon>Bacteria</taxon>
        <taxon>Bacillati</taxon>
        <taxon>Bacillota</taxon>
        <taxon>Clostridia</taxon>
        <taxon>Lachnospirales</taxon>
        <taxon>Lachnospiraceae</taxon>
        <taxon>Enterocloster</taxon>
    </lineage>
</organism>
<sequence>MDMAISTSQGPSLEVSIRKKLKGFELNMELQAGRGCLGILGSSGCGKSMTLKSIAGIVTPDAGRIAIQYASGEAAGGRVLYDSSLKINERPQNRQVGYLFQSYALFPNMTVEENILTGLKSKRMQKVLSTAAAKSRVQEMVERFGLKGLEKRYPAQLSGGQQQRAALARIMAYKPEIILLDEPFSAMDSHLREKLRLELAALLKEYDGISVLVTHDRDEAYQLCDSMILMDQGKALAGGRTKELFLNPRTCMAARLTGCKNISRIRRIGTHRIQALDWGGLVLSTSEPVGDEITAVGIRAHDFEPLSQTRAEELGDQEGENLIPVGTPTISEMPFEWYITLENGLWWKCEKSIHASNDPNQIPKWLRVPSGALMLLTGEQSEEVLH</sequence>
<accession>A0A9D2TEX8</accession>
<dbReference type="PROSITE" id="PS50893">
    <property type="entry name" value="ABC_TRANSPORTER_2"/>
    <property type="match status" value="1"/>
</dbReference>
<reference evidence="5" key="2">
    <citation type="submission" date="2021-04" db="EMBL/GenBank/DDBJ databases">
        <authorList>
            <person name="Gilroy R."/>
        </authorList>
    </citation>
    <scope>NUCLEOTIDE SEQUENCE</scope>
    <source>
        <strain evidence="5">CHK198-12963</strain>
    </source>
</reference>
<dbReference type="GO" id="GO:0016887">
    <property type="term" value="F:ATP hydrolysis activity"/>
    <property type="evidence" value="ECO:0007669"/>
    <property type="project" value="InterPro"/>
</dbReference>
<dbReference type="SUPFAM" id="SSF52540">
    <property type="entry name" value="P-loop containing nucleoside triphosphate hydrolases"/>
    <property type="match status" value="1"/>
</dbReference>
<dbReference type="PROSITE" id="PS00211">
    <property type="entry name" value="ABC_TRANSPORTER_1"/>
    <property type="match status" value="1"/>
</dbReference>
<gene>
    <name evidence="5" type="ORF">H9931_07675</name>
</gene>
<protein>
    <submittedName>
        <fullName evidence="5">ATP-binding cassette domain-containing protein</fullName>
    </submittedName>
</protein>
<keyword evidence="2" id="KW-0547">Nucleotide-binding</keyword>
<dbReference type="InterPro" id="IPR017871">
    <property type="entry name" value="ABC_transporter-like_CS"/>
</dbReference>
<dbReference type="SMART" id="SM00382">
    <property type="entry name" value="AAA"/>
    <property type="match status" value="1"/>
</dbReference>
<dbReference type="InterPro" id="IPR003439">
    <property type="entry name" value="ABC_transporter-like_ATP-bd"/>
</dbReference>
<evidence type="ECO:0000256" key="3">
    <source>
        <dbReference type="ARBA" id="ARBA00022840"/>
    </source>
</evidence>
<dbReference type="PANTHER" id="PTHR42781:SF4">
    <property type="entry name" value="SPERMIDINE_PUTRESCINE IMPORT ATP-BINDING PROTEIN POTA"/>
    <property type="match status" value="1"/>
</dbReference>
<comment type="caution">
    <text evidence="5">The sequence shown here is derived from an EMBL/GenBank/DDBJ whole genome shotgun (WGS) entry which is preliminary data.</text>
</comment>
<dbReference type="InterPro" id="IPR050093">
    <property type="entry name" value="ABC_SmlMolc_Importer"/>
</dbReference>